<evidence type="ECO:0000256" key="4">
    <source>
        <dbReference type="SAM" id="MobiDB-lite"/>
    </source>
</evidence>
<dbReference type="VEuPathDB" id="CryptoDB:Cvel_3023"/>
<dbReference type="GO" id="GO:0005096">
    <property type="term" value="F:GTPase activator activity"/>
    <property type="evidence" value="ECO:0007669"/>
    <property type="project" value="UniProtKB-KW"/>
</dbReference>
<proteinExistence type="predicted"/>
<dbReference type="SMART" id="SM00368">
    <property type="entry name" value="LRR_RI"/>
    <property type="match status" value="6"/>
</dbReference>
<dbReference type="SUPFAM" id="SSF52047">
    <property type="entry name" value="RNI-like"/>
    <property type="match status" value="2"/>
</dbReference>
<gene>
    <name evidence="5" type="ORF">Cvel_3023</name>
</gene>
<sequence length="887" mass="95804">MQEKEPPTAQMMEVDAPYSEQTAGKEINDKSEQIRDDALFVLLKRMGVESQALSDLAKDRDSFGLAWLSLVLFQRSKQVGKLSVDPPSGCVDFSDTHGLSARKISLVLNLLPSSIEGLKLDGVIVKGGALPLFVRFLERVTAAREGRGEAPRLKTCTFSDTHGLSARKISLVLNLLPSSIEGLKLDGVIVKGGALPLFVRFLERVTAAREGRGEAPRLKTCTFSGNPLGTDGFRALAEGIRGGKTSFLRVLDLQGTGLEKESLEILCEAIKEKGLGVETLNLSENSLKDSLGDVQILCQVLCIASLPRLRELLLRNCELGPGPIMQLASVLEKGELPKLETLDLEGNPIEKLCWGAPRVVSGLEFLGKALRKESLPSLKNLNLMSDLQNREEVEAFLAVLNSPEIPPLENVQLQLSVLSDEVLGALGRGEFPSVQTLGLAVEPEQMNMFLTVLLEEGGERRGKLKALDLGMEAGHEDDGPELEGLRLLGEGIERGCLGFLRKLRFQGRDLVDVPTEGKDVFLAALSHVPVPGLSELSLIEISLDDADIAVIAEAVKRGHLSGLRVLDFTWGCGIGREGMEALMGSVVGREEGLPFLERLDLSLTSAGEGAEPLWSALLAGKLSRLSDIDLSESGLTDQGVRGLAEAVRGGGLVGIGHLCLHSNSEAGGEAWRVLMDAIIQSQRGLPKLKDLNLSQTTAEQEGRFVVLALTSGKLPSLEKLKSDFYVDEEGVRALADGVRKTKFPPRLQKLSFLLSSFPSLPSNSCSPPVSVDPLLRALAESGGLPLSLNTLNFSGGRLGKEALASLAASRECGGKSKLSNLKVLKLDACDFDDEKLMQLWEVFRIHACPQLERLDLERNAISPEGFSAFFDLLEPDSLPKISRTKRV</sequence>
<dbReference type="PANTHER" id="PTHR24113:SF12">
    <property type="entry name" value="RAN GTPASE-ACTIVATING PROTEIN 1"/>
    <property type="match status" value="1"/>
</dbReference>
<dbReference type="GO" id="GO:0005634">
    <property type="term" value="C:nucleus"/>
    <property type="evidence" value="ECO:0007669"/>
    <property type="project" value="TreeGrafter"/>
</dbReference>
<reference evidence="5" key="1">
    <citation type="submission" date="2014-11" db="EMBL/GenBank/DDBJ databases">
        <authorList>
            <person name="Otto D Thomas"/>
            <person name="Naeem Raeece"/>
        </authorList>
    </citation>
    <scope>NUCLEOTIDE SEQUENCE</scope>
</reference>
<keyword evidence="3" id="KW-0677">Repeat</keyword>
<evidence type="ECO:0000256" key="1">
    <source>
        <dbReference type="ARBA" id="ARBA00022468"/>
    </source>
</evidence>
<dbReference type="GO" id="GO:0006913">
    <property type="term" value="P:nucleocytoplasmic transport"/>
    <property type="evidence" value="ECO:0007669"/>
    <property type="project" value="TreeGrafter"/>
</dbReference>
<keyword evidence="2" id="KW-0433">Leucine-rich repeat</keyword>
<dbReference type="Gene3D" id="3.80.10.10">
    <property type="entry name" value="Ribonuclease Inhibitor"/>
    <property type="match status" value="3"/>
</dbReference>
<evidence type="ECO:0000256" key="2">
    <source>
        <dbReference type="ARBA" id="ARBA00022614"/>
    </source>
</evidence>
<accession>A0A0G4FAD9</accession>
<dbReference type="PhylomeDB" id="A0A0G4FAD9"/>
<dbReference type="InterPro" id="IPR032675">
    <property type="entry name" value="LRR_dom_sf"/>
</dbReference>
<dbReference type="Pfam" id="PF13516">
    <property type="entry name" value="LRR_6"/>
    <property type="match status" value="2"/>
</dbReference>
<dbReference type="GO" id="GO:0005829">
    <property type="term" value="C:cytosol"/>
    <property type="evidence" value="ECO:0007669"/>
    <property type="project" value="TreeGrafter"/>
</dbReference>
<keyword evidence="1" id="KW-0343">GTPase activation</keyword>
<feature type="region of interest" description="Disordered" evidence="4">
    <location>
        <begin position="1"/>
        <end position="28"/>
    </location>
</feature>
<dbReference type="InterPro" id="IPR027038">
    <property type="entry name" value="RanGap"/>
</dbReference>
<dbReference type="GO" id="GO:0031267">
    <property type="term" value="F:small GTPase binding"/>
    <property type="evidence" value="ECO:0007669"/>
    <property type="project" value="TreeGrafter"/>
</dbReference>
<dbReference type="PANTHER" id="PTHR24113">
    <property type="entry name" value="RAN GTPASE-ACTIVATING PROTEIN 1"/>
    <property type="match status" value="1"/>
</dbReference>
<organism evidence="5">
    <name type="scientific">Chromera velia CCMP2878</name>
    <dbReference type="NCBI Taxonomy" id="1169474"/>
    <lineage>
        <taxon>Eukaryota</taxon>
        <taxon>Sar</taxon>
        <taxon>Alveolata</taxon>
        <taxon>Colpodellida</taxon>
        <taxon>Chromeraceae</taxon>
        <taxon>Chromera</taxon>
    </lineage>
</organism>
<dbReference type="GO" id="GO:0048471">
    <property type="term" value="C:perinuclear region of cytoplasm"/>
    <property type="evidence" value="ECO:0007669"/>
    <property type="project" value="TreeGrafter"/>
</dbReference>
<dbReference type="InterPro" id="IPR001611">
    <property type="entry name" value="Leu-rich_rpt"/>
</dbReference>
<name>A0A0G4FAD9_9ALVE</name>
<evidence type="ECO:0000313" key="5">
    <source>
        <dbReference type="EMBL" id="CEM09948.1"/>
    </source>
</evidence>
<protein>
    <submittedName>
        <fullName evidence="5">Uncharacterized protein</fullName>
    </submittedName>
</protein>
<evidence type="ECO:0000256" key="3">
    <source>
        <dbReference type="ARBA" id="ARBA00022737"/>
    </source>
</evidence>
<dbReference type="AlphaFoldDB" id="A0A0G4FAD9"/>
<dbReference type="EMBL" id="CDMZ01000243">
    <property type="protein sequence ID" value="CEM09948.1"/>
    <property type="molecule type" value="Genomic_DNA"/>
</dbReference>